<sequence>MTARGVLFSRGHVRSSTHLVVRIEGTRTSFSNMTSTEEEDPIKNENSNSISMDFILCWMIGAVMECLRIVLAVTRPLSDWVLNFFYRLVMGKSKVLPPIDNKILLLSAVELAEKIRKRQLSCEEVMRAYVARSREVHKYINAATDERYDAALKEARAVDAMLASTTKTEEEIARDTPLLGVPFSCKEAIGVKGMLQTCGLVRAKGRLCPKDSDSAAMYRKAGAIPYAVTNVPELCMWWESANHVYGMTKNPYDNARTVGGSSGGEGAIIAAAAAVIGIGNDIAGSIRLPASFCGIYGHKPSRDLISNKGTFPDSEDEFDQFVSTGPMCRYAQDLPLLTRVLSNNSSKVPWDAKVDFRKVRIYYMEEIPDFLQRSTPDIKNAVRKAVTHFEEQFGQKAVKVNLPEMKYAFNMWECKLLECGGPSFKSALAEDGKINLHWELFKCLFGLSEHTLPAIYFGMVDRRTKDKFYHKCLEMYDDLKRKFEDIFQGDAIFLLPTQCEPPMHYLTTIPKYPNIGYTCIFSILGYPSTQIPTGFSDGVPIGIQAISRQFQDHLTIAAGLELDKVFGGWVSPCPITA</sequence>
<feature type="domain" description="Amidase" evidence="3">
    <location>
        <begin position="124"/>
        <end position="555"/>
    </location>
</feature>
<comment type="caution">
    <text evidence="4">The sequence shown here is derived from an EMBL/GenBank/DDBJ whole genome shotgun (WGS) entry which is preliminary data.</text>
</comment>
<organism evidence="4 5">
    <name type="scientific">Argiope bruennichi</name>
    <name type="common">Wasp spider</name>
    <name type="synonym">Aranea bruennichi</name>
    <dbReference type="NCBI Taxonomy" id="94029"/>
    <lineage>
        <taxon>Eukaryota</taxon>
        <taxon>Metazoa</taxon>
        <taxon>Ecdysozoa</taxon>
        <taxon>Arthropoda</taxon>
        <taxon>Chelicerata</taxon>
        <taxon>Arachnida</taxon>
        <taxon>Araneae</taxon>
        <taxon>Araneomorphae</taxon>
        <taxon>Entelegynae</taxon>
        <taxon>Araneoidea</taxon>
        <taxon>Araneidae</taxon>
        <taxon>Argiope</taxon>
    </lineage>
</organism>
<keyword evidence="5" id="KW-1185">Reference proteome</keyword>
<feature type="active site" description="Charge relay system" evidence="2">
    <location>
        <position position="186"/>
    </location>
</feature>
<feature type="active site" description="Charge relay system" evidence="2">
    <location>
        <position position="261"/>
    </location>
</feature>
<dbReference type="PIRSF" id="PIRSF001221">
    <property type="entry name" value="Amidase_fungi"/>
    <property type="match status" value="1"/>
</dbReference>
<reference evidence="4" key="1">
    <citation type="journal article" date="2020" name="bioRxiv">
        <title>Chromosome-level reference genome of the European wasp spider Argiope bruennichi: a resource for studies on range expansion and evolutionary adaptation.</title>
        <authorList>
            <person name="Sheffer M.M."/>
            <person name="Hoppe A."/>
            <person name="Krehenwinkel H."/>
            <person name="Uhl G."/>
            <person name="Kuss A.W."/>
            <person name="Jensen L."/>
            <person name="Jensen C."/>
            <person name="Gillespie R.G."/>
            <person name="Hoff K.J."/>
            <person name="Prost S."/>
        </authorList>
    </citation>
    <scope>NUCLEOTIDE SEQUENCE</scope>
</reference>
<dbReference type="InterPro" id="IPR020556">
    <property type="entry name" value="Amidase_CS"/>
</dbReference>
<dbReference type="Proteomes" id="UP000807504">
    <property type="component" value="Unassembled WGS sequence"/>
</dbReference>
<name>A0A8T0ES63_ARGBR</name>
<gene>
    <name evidence="4" type="ORF">HNY73_015015</name>
</gene>
<dbReference type="SUPFAM" id="SSF75304">
    <property type="entry name" value="Amidase signature (AS) enzymes"/>
    <property type="match status" value="1"/>
</dbReference>
<evidence type="ECO:0000256" key="1">
    <source>
        <dbReference type="ARBA" id="ARBA00009199"/>
    </source>
</evidence>
<evidence type="ECO:0000313" key="5">
    <source>
        <dbReference type="Proteomes" id="UP000807504"/>
    </source>
</evidence>
<dbReference type="GO" id="GO:0012505">
    <property type="term" value="C:endomembrane system"/>
    <property type="evidence" value="ECO:0007669"/>
    <property type="project" value="TreeGrafter"/>
</dbReference>
<comment type="similarity">
    <text evidence="1">Belongs to the amidase family.</text>
</comment>
<dbReference type="EMBL" id="JABXBU010002072">
    <property type="protein sequence ID" value="KAF8778278.1"/>
    <property type="molecule type" value="Genomic_DNA"/>
</dbReference>
<dbReference type="InterPro" id="IPR036928">
    <property type="entry name" value="AS_sf"/>
</dbReference>
<reference evidence="4" key="2">
    <citation type="submission" date="2020-06" db="EMBL/GenBank/DDBJ databases">
        <authorList>
            <person name="Sheffer M."/>
        </authorList>
    </citation>
    <scope>NUCLEOTIDE SEQUENCE</scope>
</reference>
<evidence type="ECO:0000259" key="3">
    <source>
        <dbReference type="Pfam" id="PF01425"/>
    </source>
</evidence>
<dbReference type="AlphaFoldDB" id="A0A8T0ES63"/>
<dbReference type="Gene3D" id="3.90.1300.10">
    <property type="entry name" value="Amidase signature (AS) domain"/>
    <property type="match status" value="1"/>
</dbReference>
<keyword evidence="4" id="KW-0378">Hydrolase</keyword>
<evidence type="ECO:0000256" key="2">
    <source>
        <dbReference type="PIRSR" id="PIRSR001221-1"/>
    </source>
</evidence>
<proteinExistence type="inferred from homology"/>
<dbReference type="PROSITE" id="PS00571">
    <property type="entry name" value="AMIDASES"/>
    <property type="match status" value="1"/>
</dbReference>
<evidence type="ECO:0000313" key="4">
    <source>
        <dbReference type="EMBL" id="KAF8778278.1"/>
    </source>
</evidence>
<dbReference type="Pfam" id="PF01425">
    <property type="entry name" value="Amidase"/>
    <property type="match status" value="1"/>
</dbReference>
<protein>
    <submittedName>
        <fullName evidence="4">Fatty-acid amide hydrolase 2-A like protein</fullName>
    </submittedName>
</protein>
<dbReference type="GO" id="GO:0016787">
    <property type="term" value="F:hydrolase activity"/>
    <property type="evidence" value="ECO:0007669"/>
    <property type="project" value="UniProtKB-KW"/>
</dbReference>
<accession>A0A8T0ES63</accession>
<feature type="active site" description="Acyl-ester intermediate" evidence="2">
    <location>
        <position position="285"/>
    </location>
</feature>
<dbReference type="PANTHER" id="PTHR43372:SF4">
    <property type="entry name" value="FATTY-ACID AMIDE HYDROLASE 2"/>
    <property type="match status" value="1"/>
</dbReference>
<dbReference type="InterPro" id="IPR052739">
    <property type="entry name" value="FAAH2"/>
</dbReference>
<dbReference type="InterPro" id="IPR023631">
    <property type="entry name" value="Amidase_dom"/>
</dbReference>
<dbReference type="PANTHER" id="PTHR43372">
    <property type="entry name" value="FATTY-ACID AMIDE HYDROLASE"/>
    <property type="match status" value="1"/>
</dbReference>